<dbReference type="EMBL" id="OP765507">
    <property type="protein sequence ID" value="UZT29036.1"/>
    <property type="molecule type" value="Genomic_DNA"/>
</dbReference>
<accession>A0A9E8G4Q6</accession>
<dbReference type="Gene3D" id="3.30.70.370">
    <property type="match status" value="1"/>
</dbReference>
<name>A0A9E8G4Q6_9VIRU</name>
<protein>
    <submittedName>
        <fullName evidence="1">DNA polymerase</fullName>
    </submittedName>
</protein>
<reference evidence="1" key="1">
    <citation type="submission" date="2022-10" db="EMBL/GenBank/DDBJ databases">
        <title>Genomics discovery of giant fungal viruses from subsurface oceanic crustal fluids.</title>
        <authorList>
            <person name="Bhattacharjee A.S."/>
            <person name="Schulz F."/>
            <person name="Woyke T."/>
            <person name="Orcutt B.N."/>
            <person name="Matinez Martinez J."/>
        </authorList>
    </citation>
    <scope>NUCLEOTIDE SEQUENCE</scope>
    <source>
        <strain evidence="1">VSAG1.JdFR</strain>
    </source>
</reference>
<organism evidence="1">
    <name type="scientific">Nucleocytoviricota sp</name>
    <dbReference type="NCBI Taxonomy" id="2809609"/>
    <lineage>
        <taxon>Viruses</taxon>
        <taxon>Varidnaviria</taxon>
        <taxon>Bamfordvirae</taxon>
        <taxon>Nucleocytoviricota</taxon>
    </lineage>
</organism>
<sequence length="137" mass="16089">MSVDEATVLLDAYWKRNWSVKEFAESQPIRHIGGDMWIQNPVSKFWHSLRYEKDAFSTINQSTGSYCFDNWVAYYRTQRSNIVGQFHDESINVVRKGEEREHTSVLNWAVTKLNEKLKLNVELGIDVQYGNNYAEIH</sequence>
<dbReference type="SUPFAM" id="SSF56672">
    <property type="entry name" value="DNA/RNA polymerases"/>
    <property type="match status" value="1"/>
</dbReference>
<dbReference type="InterPro" id="IPR043502">
    <property type="entry name" value="DNA/RNA_pol_sf"/>
</dbReference>
<evidence type="ECO:0000313" key="1">
    <source>
        <dbReference type="EMBL" id="UZT29036.1"/>
    </source>
</evidence>
<proteinExistence type="predicted"/>